<reference evidence="2 3" key="1">
    <citation type="submission" date="2020-04" db="EMBL/GenBank/DDBJ databases">
        <title>Description of novel Gluconacetobacter.</title>
        <authorList>
            <person name="Sombolestani A."/>
        </authorList>
    </citation>
    <scope>NUCLEOTIDE SEQUENCE [LARGE SCALE GENOMIC DNA]</scope>
    <source>
        <strain evidence="2 3">LMG 19747</strain>
    </source>
</reference>
<evidence type="ECO:0000313" key="2">
    <source>
        <dbReference type="EMBL" id="MBB2161189.1"/>
    </source>
</evidence>
<protein>
    <submittedName>
        <fullName evidence="2">DUF302 domain-containing protein</fullName>
    </submittedName>
</protein>
<sequence length="186" mass="20716">MNTIIFNCKRQRRAAPDKEPRMIDRYTVEHLDYGTSKSFEETVIAFEAVTGDASGDRYAQARSGSKNADEFERRMNEIAGSSGFMRFLTLDHGGWLALFGPHIKSRLYIVGNPLIARTMLQHHVEVGLNVPVRLLIYENAAGEVRLGYDLPSSLMSRLNNAEVTEAARKLDAKLAALAEQVCGEKA</sequence>
<accession>A0A7W4NNS9</accession>
<gene>
    <name evidence="2" type="ORF">HLH48_13580</name>
</gene>
<dbReference type="AlphaFoldDB" id="A0A7W4NNS9"/>
<dbReference type="InterPro" id="IPR035923">
    <property type="entry name" value="TT1751-like_sf"/>
</dbReference>
<proteinExistence type="predicted"/>
<name>A0A7W4NNS9_9PROT</name>
<organism evidence="2 3">
    <name type="scientific">Gluconacetobacter sacchari</name>
    <dbReference type="NCBI Taxonomy" id="92759"/>
    <lineage>
        <taxon>Bacteria</taxon>
        <taxon>Pseudomonadati</taxon>
        <taxon>Pseudomonadota</taxon>
        <taxon>Alphaproteobacteria</taxon>
        <taxon>Acetobacterales</taxon>
        <taxon>Acetobacteraceae</taxon>
        <taxon>Gluconacetobacter</taxon>
    </lineage>
</organism>
<feature type="domain" description="DUF302" evidence="1">
    <location>
        <begin position="91"/>
        <end position="150"/>
    </location>
</feature>
<dbReference type="CDD" id="cd14797">
    <property type="entry name" value="DUF302"/>
    <property type="match status" value="1"/>
</dbReference>
<dbReference type="InterPro" id="IPR005180">
    <property type="entry name" value="DUF302"/>
</dbReference>
<dbReference type="EMBL" id="JABEQJ010000017">
    <property type="protein sequence ID" value="MBB2161189.1"/>
    <property type="molecule type" value="Genomic_DNA"/>
</dbReference>
<dbReference type="SUPFAM" id="SSF103247">
    <property type="entry name" value="TT1751-like"/>
    <property type="match status" value="1"/>
</dbReference>
<comment type="caution">
    <text evidence="2">The sequence shown here is derived from an EMBL/GenBank/DDBJ whole genome shotgun (WGS) entry which is preliminary data.</text>
</comment>
<dbReference type="Gene3D" id="3.30.310.70">
    <property type="entry name" value="TT1751-like domain"/>
    <property type="match status" value="1"/>
</dbReference>
<evidence type="ECO:0000259" key="1">
    <source>
        <dbReference type="Pfam" id="PF03625"/>
    </source>
</evidence>
<dbReference type="Pfam" id="PF03625">
    <property type="entry name" value="DUF302"/>
    <property type="match status" value="1"/>
</dbReference>
<dbReference type="RefSeq" id="WP_182998027.1">
    <property type="nucleotide sequence ID" value="NZ_JABEQJ010000017.1"/>
</dbReference>
<dbReference type="Proteomes" id="UP000589085">
    <property type="component" value="Unassembled WGS sequence"/>
</dbReference>
<evidence type="ECO:0000313" key="3">
    <source>
        <dbReference type="Proteomes" id="UP000589085"/>
    </source>
</evidence>